<dbReference type="GO" id="GO:0051782">
    <property type="term" value="P:negative regulation of cell division"/>
    <property type="evidence" value="ECO:0007669"/>
    <property type="project" value="TreeGrafter"/>
</dbReference>
<dbReference type="OrthoDB" id="9816297at2"/>
<reference evidence="4" key="1">
    <citation type="submission" date="2018-09" db="EMBL/GenBank/DDBJ databases">
        <authorList>
            <person name="Zhu H."/>
        </authorList>
    </citation>
    <scope>NUCLEOTIDE SEQUENCE [LARGE SCALE GENOMIC DNA]</scope>
    <source>
        <strain evidence="4">K2R23-3</strain>
    </source>
</reference>
<dbReference type="InterPro" id="IPR033875">
    <property type="entry name" value="FlhG"/>
</dbReference>
<dbReference type="KEGG" id="paek:D3873_04950"/>
<dbReference type="AlphaFoldDB" id="A0A385YRA5"/>
<dbReference type="GO" id="GO:0005524">
    <property type="term" value="F:ATP binding"/>
    <property type="evidence" value="ECO:0007669"/>
    <property type="project" value="UniProtKB-KW"/>
</dbReference>
<dbReference type="EMBL" id="CP032418">
    <property type="protein sequence ID" value="AYC29259.1"/>
    <property type="molecule type" value="Genomic_DNA"/>
</dbReference>
<keyword evidence="4" id="KW-1185">Reference proteome</keyword>
<protein>
    <submittedName>
        <fullName evidence="3">MinD/ParA family protein</fullName>
    </submittedName>
</protein>
<dbReference type="Pfam" id="PF10609">
    <property type="entry name" value="ParA"/>
    <property type="match status" value="1"/>
</dbReference>
<dbReference type="RefSeq" id="WP_119882999.1">
    <property type="nucleotide sequence ID" value="NZ_CP032418.1"/>
</dbReference>
<dbReference type="PIRSF" id="PIRSF003092">
    <property type="entry name" value="MinD"/>
    <property type="match status" value="1"/>
</dbReference>
<dbReference type="Gene3D" id="3.40.50.300">
    <property type="entry name" value="P-loop containing nucleotide triphosphate hydrolases"/>
    <property type="match status" value="1"/>
</dbReference>
<dbReference type="InterPro" id="IPR050625">
    <property type="entry name" value="ParA/MinD_ATPase"/>
</dbReference>
<dbReference type="InterPro" id="IPR027417">
    <property type="entry name" value="P-loop_NTPase"/>
</dbReference>
<keyword evidence="1" id="KW-0547">Nucleotide-binding</keyword>
<keyword evidence="2" id="KW-0067">ATP-binding</keyword>
<dbReference type="InterPro" id="IPR033756">
    <property type="entry name" value="YlxH/NBP35"/>
</dbReference>
<proteinExistence type="predicted"/>
<dbReference type="GO" id="GO:0016887">
    <property type="term" value="F:ATP hydrolysis activity"/>
    <property type="evidence" value="ECO:0007669"/>
    <property type="project" value="TreeGrafter"/>
</dbReference>
<dbReference type="SUPFAM" id="SSF52540">
    <property type="entry name" value="P-loop containing nucleoside triphosphate hydrolases"/>
    <property type="match status" value="1"/>
</dbReference>
<dbReference type="Proteomes" id="UP000265725">
    <property type="component" value="Chromosome"/>
</dbReference>
<evidence type="ECO:0000313" key="4">
    <source>
        <dbReference type="Proteomes" id="UP000265725"/>
    </source>
</evidence>
<evidence type="ECO:0000256" key="2">
    <source>
        <dbReference type="ARBA" id="ARBA00022840"/>
    </source>
</evidence>
<evidence type="ECO:0000256" key="1">
    <source>
        <dbReference type="ARBA" id="ARBA00022741"/>
    </source>
</evidence>
<organism evidence="3 4">
    <name type="scientific">Paenisporosarcina cavernae</name>
    <dbReference type="NCBI Taxonomy" id="2320858"/>
    <lineage>
        <taxon>Bacteria</taxon>
        <taxon>Bacillati</taxon>
        <taxon>Bacillota</taxon>
        <taxon>Bacilli</taxon>
        <taxon>Bacillales</taxon>
        <taxon>Caryophanaceae</taxon>
        <taxon>Paenisporosarcina</taxon>
    </lineage>
</organism>
<gene>
    <name evidence="3" type="ORF">D3873_04950</name>
</gene>
<dbReference type="GO" id="GO:0009898">
    <property type="term" value="C:cytoplasmic side of plasma membrane"/>
    <property type="evidence" value="ECO:0007669"/>
    <property type="project" value="TreeGrafter"/>
</dbReference>
<dbReference type="GO" id="GO:0005829">
    <property type="term" value="C:cytosol"/>
    <property type="evidence" value="ECO:0007669"/>
    <property type="project" value="TreeGrafter"/>
</dbReference>
<dbReference type="PANTHER" id="PTHR43384:SF4">
    <property type="entry name" value="CELLULOSE BIOSYNTHESIS PROTEIN BCSQ-RELATED"/>
    <property type="match status" value="1"/>
</dbReference>
<dbReference type="InterPro" id="IPR025501">
    <property type="entry name" value="MinD_FleN"/>
</dbReference>
<dbReference type="PANTHER" id="PTHR43384">
    <property type="entry name" value="SEPTUM SITE-DETERMINING PROTEIN MIND HOMOLOG, CHLOROPLASTIC-RELATED"/>
    <property type="match status" value="1"/>
</dbReference>
<name>A0A385YRA5_9BACL</name>
<dbReference type="CDD" id="cd02038">
    <property type="entry name" value="FlhG-like"/>
    <property type="match status" value="1"/>
</dbReference>
<evidence type="ECO:0000313" key="3">
    <source>
        <dbReference type="EMBL" id="AYC29259.1"/>
    </source>
</evidence>
<accession>A0A385YRA5</accession>
<sequence>MHDQAEKLRLHMLKSQGKIAKSIAIVSGKGGVGKSNFSMNFACMLGELKKKVVIVDMDLGMGNIHILLGKSVPRNLKDYLEGKATLEEVMFDGPNGIQYISGGSGLNGVVEWTDEMYERLIVAFEALQQQTDFILFDMGAGATNKTLDLIVAVDEVIVISTAEPTSITDAYSMMKYIYYKDASKDFYLVCNRAFTPEEGKETTTRLSFAMKKFLEKEVVILGSLPEDDVVRKAVREQIPFSIRYPEASITRSLKLIATKFVQNEFVEEPESEGSSSNFIQKLRGIFSRGRSE</sequence>